<evidence type="ECO:0000313" key="1">
    <source>
        <dbReference type="EMBL" id="KAJ6798512.1"/>
    </source>
</evidence>
<reference evidence="1" key="1">
    <citation type="journal article" date="2023" name="GigaByte">
        <title>Genome assembly of the bearded iris, Iris pallida Lam.</title>
        <authorList>
            <person name="Bruccoleri R.E."/>
            <person name="Oakeley E.J."/>
            <person name="Faust A.M.E."/>
            <person name="Altorfer M."/>
            <person name="Dessus-Babus S."/>
            <person name="Burckhardt D."/>
            <person name="Oertli M."/>
            <person name="Naumann U."/>
            <person name="Petersen F."/>
            <person name="Wong J."/>
        </authorList>
    </citation>
    <scope>NUCLEOTIDE SEQUENCE</scope>
    <source>
        <strain evidence="1">GSM-AAB239-AS_SAM_17_03QT</strain>
    </source>
</reference>
<sequence length="46" mass="5187">MLLLTSRPSLLEDSVEVLGEQPRLRIATPMGRDAGLRNLRSSFWTC</sequence>
<organism evidence="1 3">
    <name type="scientific">Iris pallida</name>
    <name type="common">Sweet iris</name>
    <dbReference type="NCBI Taxonomy" id="29817"/>
    <lineage>
        <taxon>Eukaryota</taxon>
        <taxon>Viridiplantae</taxon>
        <taxon>Streptophyta</taxon>
        <taxon>Embryophyta</taxon>
        <taxon>Tracheophyta</taxon>
        <taxon>Spermatophyta</taxon>
        <taxon>Magnoliopsida</taxon>
        <taxon>Liliopsida</taxon>
        <taxon>Asparagales</taxon>
        <taxon>Iridaceae</taxon>
        <taxon>Iridoideae</taxon>
        <taxon>Irideae</taxon>
        <taxon>Iris</taxon>
    </lineage>
</organism>
<dbReference type="EMBL" id="JANAVB010034417">
    <property type="protein sequence ID" value="KAJ6806928.1"/>
    <property type="molecule type" value="Genomic_DNA"/>
</dbReference>
<reference evidence="1" key="2">
    <citation type="submission" date="2023-04" db="EMBL/GenBank/DDBJ databases">
        <authorList>
            <person name="Bruccoleri R.E."/>
            <person name="Oakeley E.J."/>
            <person name="Faust A.-M."/>
            <person name="Dessus-Babus S."/>
            <person name="Altorfer M."/>
            <person name="Burckhardt D."/>
            <person name="Oertli M."/>
            <person name="Naumann U."/>
            <person name="Petersen F."/>
            <person name="Wong J."/>
        </authorList>
    </citation>
    <scope>NUCLEOTIDE SEQUENCE</scope>
    <source>
        <strain evidence="1">GSM-AAB239-AS_SAM_17_03QT</strain>
        <tissue evidence="1">Leaf</tissue>
    </source>
</reference>
<protein>
    <submittedName>
        <fullName evidence="1">60S ribosomal protein L17</fullName>
    </submittedName>
</protein>
<keyword evidence="1" id="KW-0689">Ribosomal protein</keyword>
<comment type="caution">
    <text evidence="1">The sequence shown here is derived from an EMBL/GenBank/DDBJ whole genome shotgun (WGS) entry which is preliminary data.</text>
</comment>
<proteinExistence type="predicted"/>
<name>A0AAX6E368_IRIPA</name>
<gene>
    <name evidence="2" type="ORF">M6B38_106285</name>
    <name evidence="1" type="ORF">M6B38_211360</name>
</gene>
<dbReference type="Proteomes" id="UP001140949">
    <property type="component" value="Unassembled WGS sequence"/>
</dbReference>
<accession>A0AAX6E368</accession>
<dbReference type="AlphaFoldDB" id="A0AAX6E368"/>
<dbReference type="EMBL" id="JANAVB010040219">
    <property type="protein sequence ID" value="KAJ6798512.1"/>
    <property type="molecule type" value="Genomic_DNA"/>
</dbReference>
<evidence type="ECO:0000313" key="3">
    <source>
        <dbReference type="Proteomes" id="UP001140949"/>
    </source>
</evidence>
<keyword evidence="3" id="KW-1185">Reference proteome</keyword>
<keyword evidence="1" id="KW-0687">Ribonucleoprotein</keyword>
<dbReference type="GO" id="GO:0005840">
    <property type="term" value="C:ribosome"/>
    <property type="evidence" value="ECO:0007669"/>
    <property type="project" value="UniProtKB-KW"/>
</dbReference>
<evidence type="ECO:0000313" key="2">
    <source>
        <dbReference type="EMBL" id="KAJ6806928.1"/>
    </source>
</evidence>